<dbReference type="Gene3D" id="2.40.110.10">
    <property type="entry name" value="Butyryl-CoA Dehydrogenase, subunit A, domain 2"/>
    <property type="match status" value="1"/>
</dbReference>
<comment type="similarity">
    <text evidence="3">Belongs to the acyl-CoA dehydrogenase family.</text>
</comment>
<evidence type="ECO:0000256" key="2">
    <source>
        <dbReference type="ARBA" id="ARBA00004275"/>
    </source>
</evidence>
<evidence type="ECO:0000259" key="11">
    <source>
        <dbReference type="Pfam" id="PF01636"/>
    </source>
</evidence>
<dbReference type="Gene3D" id="1.20.140.10">
    <property type="entry name" value="Butyryl-CoA Dehydrogenase, subunit A, domain 3"/>
    <property type="match status" value="1"/>
</dbReference>
<name>A0AAW2ZH43_9EUKA</name>
<dbReference type="SUPFAM" id="SSF56645">
    <property type="entry name" value="Acyl-CoA dehydrogenase NM domain-like"/>
    <property type="match status" value="1"/>
</dbReference>
<dbReference type="InterPro" id="IPR011009">
    <property type="entry name" value="Kinase-like_dom_sf"/>
</dbReference>
<dbReference type="Pfam" id="PF02770">
    <property type="entry name" value="Acyl-CoA_dh_M"/>
    <property type="match status" value="1"/>
</dbReference>
<proteinExistence type="inferred from homology"/>
<dbReference type="GO" id="GO:0050660">
    <property type="term" value="F:flavin adenine dinucleotide binding"/>
    <property type="evidence" value="ECO:0007669"/>
    <property type="project" value="InterPro"/>
</dbReference>
<evidence type="ECO:0000256" key="7">
    <source>
        <dbReference type="ARBA" id="ARBA00023002"/>
    </source>
</evidence>
<dbReference type="GO" id="GO:0003995">
    <property type="term" value="F:acyl-CoA dehydrogenase activity"/>
    <property type="evidence" value="ECO:0007669"/>
    <property type="project" value="TreeGrafter"/>
</dbReference>
<comment type="subcellular location">
    <subcellularLocation>
        <location evidence="2">Peroxisome</location>
    </subcellularLocation>
</comment>
<dbReference type="Gene3D" id="3.90.1200.10">
    <property type="match status" value="1"/>
</dbReference>
<organism evidence="13 14">
    <name type="scientific">Acrasis kona</name>
    <dbReference type="NCBI Taxonomy" id="1008807"/>
    <lineage>
        <taxon>Eukaryota</taxon>
        <taxon>Discoba</taxon>
        <taxon>Heterolobosea</taxon>
        <taxon>Tetramitia</taxon>
        <taxon>Eutetramitia</taxon>
        <taxon>Acrasidae</taxon>
        <taxon>Acrasis</taxon>
    </lineage>
</organism>
<evidence type="ECO:0000313" key="14">
    <source>
        <dbReference type="Proteomes" id="UP001431209"/>
    </source>
</evidence>
<gene>
    <name evidence="13" type="ORF">AKO1_008780</name>
</gene>
<comment type="caution">
    <text evidence="13">The sequence shown here is derived from an EMBL/GenBank/DDBJ whole genome shotgun (WGS) entry which is preliminary data.</text>
</comment>
<dbReference type="Gene3D" id="1.10.540.10">
    <property type="entry name" value="Acyl-CoA dehydrogenase/oxidase, N-terminal domain"/>
    <property type="match status" value="1"/>
</dbReference>
<feature type="domain" description="Acyl-CoA dehydrogenase/oxidase C-terminal" evidence="10">
    <location>
        <begin position="647"/>
        <end position="794"/>
    </location>
</feature>
<evidence type="ECO:0000259" key="10">
    <source>
        <dbReference type="Pfam" id="PF00441"/>
    </source>
</evidence>
<keyword evidence="14" id="KW-1185">Reference proteome</keyword>
<evidence type="ECO:0000256" key="5">
    <source>
        <dbReference type="ARBA" id="ARBA00022827"/>
    </source>
</evidence>
<keyword evidence="7" id="KW-0560">Oxidoreductase</keyword>
<dbReference type="InterPro" id="IPR009100">
    <property type="entry name" value="AcylCoA_DH/oxidase_NM_dom_sf"/>
</dbReference>
<comment type="cofactor">
    <cofactor evidence="1">
        <name>FAD</name>
        <dbReference type="ChEBI" id="CHEBI:57692"/>
    </cofactor>
</comment>
<evidence type="ECO:0000256" key="8">
    <source>
        <dbReference type="ARBA" id="ARBA00023098"/>
    </source>
</evidence>
<dbReference type="GO" id="GO:0005777">
    <property type="term" value="C:peroxisome"/>
    <property type="evidence" value="ECO:0007669"/>
    <property type="project" value="UniProtKB-SubCell"/>
</dbReference>
<dbReference type="FunFam" id="2.40.110.10:FF:000002">
    <property type="entry name" value="Acyl-CoA dehydrogenase fadE12"/>
    <property type="match status" value="1"/>
</dbReference>
<feature type="domain" description="Acyl-CoA oxidase/dehydrogenase middle" evidence="12">
    <location>
        <begin position="534"/>
        <end position="635"/>
    </location>
</feature>
<dbReference type="Gene3D" id="3.30.200.20">
    <property type="entry name" value="Phosphorylase Kinase, domain 1"/>
    <property type="match status" value="1"/>
</dbReference>
<sequence length="804" mass="89629">MVAPDVPSNTKPVAEAHKFDEKALSKWMASNVKGFKLSQETGPLQVFQFTHGQSNPTFLLVSGSGKNTKKYVLRKKPPGKLLPSAHAIEREYHVMSALAGSRVPVPRTYGLCEQDNVIGTPFYIMQYIEGRIFKDIELPKMHPTQRFAIYAAMNKVLAELHSVDLEATGLKSYGKPEGFIARNAKRWADQYEKSKTELIPDFEDLKDSLIKNTPNDEASNQVSLIHGDFRLDNIIFHPTEPRVLAVLDWELSTLGAPISDFAYNCLPYYSPSRGGVAELAGQGLNGLDLVQLGIPELRTYKNMYIQNSRRAVGTLNNWEFYVSLSYFRLAAISQGVYKRALQGNASSSHANKYGDVSKLLAKLGLSVYRSQLSTKTSAALIDIQSAKATLGMFKLSDKFWDLRSKLLDFMDQYIYPNEAVFEEQHLKASLEQGTRWVDNIPIREFIKTKAKEAGLWNLFLTQNKTHQHSYGAGLTNLEYAPLCEIMGRSPILAPEAFNCAAPDTGNMEVLTIYGTQQQQKTWLTPLLQGEIRSCFGMTEPLVASSDATNIEANIERVEDGYIINARKWWTSGAGDPRCKVCIFMGKTDPTAPKHQQQSMLIVPMDAPGVRVVRAMHVFGNDDAPHGHPEVEFKNVKVPLENMLLGEGRGFEIAQGRLGPGRIHHCMRLIGMAERALDMMLVRVHERYAHGALLLKKGAILKDIADMRIEIEKTRLLTLQAAAMMDTVGNKHAKQQIAMIKVAAPKMALSVIDKAIQSFGGMGISQDTILATLWTHARTLRLADGPDEVHRESIANLELTRTCRL</sequence>
<evidence type="ECO:0000259" key="12">
    <source>
        <dbReference type="Pfam" id="PF02770"/>
    </source>
</evidence>
<dbReference type="AlphaFoldDB" id="A0AAW2ZH43"/>
<dbReference type="InterPro" id="IPR050741">
    <property type="entry name" value="Acyl-CoA_dehydrogenase"/>
</dbReference>
<keyword evidence="9" id="KW-0576">Peroxisome</keyword>
<dbReference type="SUPFAM" id="SSF56112">
    <property type="entry name" value="Protein kinase-like (PK-like)"/>
    <property type="match status" value="1"/>
</dbReference>
<dbReference type="PANTHER" id="PTHR48083">
    <property type="entry name" value="MEDIUM-CHAIN SPECIFIC ACYL-COA DEHYDROGENASE, MITOCHONDRIAL-RELATED"/>
    <property type="match status" value="1"/>
</dbReference>
<evidence type="ECO:0000256" key="6">
    <source>
        <dbReference type="ARBA" id="ARBA00022832"/>
    </source>
</evidence>
<accession>A0AAW2ZH43</accession>
<evidence type="ECO:0000313" key="13">
    <source>
        <dbReference type="EMBL" id="KAL0488318.1"/>
    </source>
</evidence>
<reference evidence="13 14" key="1">
    <citation type="submission" date="2024-03" db="EMBL/GenBank/DDBJ databases">
        <title>The Acrasis kona genome and developmental transcriptomes reveal deep origins of eukaryotic multicellular pathways.</title>
        <authorList>
            <person name="Sheikh S."/>
            <person name="Fu C.-J."/>
            <person name="Brown M.W."/>
            <person name="Baldauf S.L."/>
        </authorList>
    </citation>
    <scope>NUCLEOTIDE SEQUENCE [LARGE SCALE GENOMIC DNA]</scope>
    <source>
        <strain evidence="13 14">ATCC MYA-3509</strain>
    </source>
</reference>
<protein>
    <submittedName>
        <fullName evidence="13">Acyl-CoA dehydrogenase</fullName>
    </submittedName>
</protein>
<dbReference type="InterPro" id="IPR002575">
    <property type="entry name" value="Aminoglycoside_PTrfase"/>
</dbReference>
<dbReference type="SUPFAM" id="SSF47203">
    <property type="entry name" value="Acyl-CoA dehydrogenase C-terminal domain-like"/>
    <property type="match status" value="1"/>
</dbReference>
<dbReference type="Pfam" id="PF01636">
    <property type="entry name" value="APH"/>
    <property type="match status" value="1"/>
</dbReference>
<dbReference type="InterPro" id="IPR046373">
    <property type="entry name" value="Acyl-CoA_Oxase/DH_mid-dom_sf"/>
</dbReference>
<dbReference type="Pfam" id="PF00441">
    <property type="entry name" value="Acyl-CoA_dh_1"/>
    <property type="match status" value="1"/>
</dbReference>
<keyword evidence="6" id="KW-0276">Fatty acid metabolism</keyword>
<dbReference type="CDD" id="cd05154">
    <property type="entry name" value="ACAD10_11_N-like"/>
    <property type="match status" value="1"/>
</dbReference>
<dbReference type="InterPro" id="IPR041726">
    <property type="entry name" value="ACAD10_11_N"/>
</dbReference>
<keyword evidence="4" id="KW-0285">Flavoprotein</keyword>
<dbReference type="InterPro" id="IPR036250">
    <property type="entry name" value="AcylCo_DH-like_C"/>
</dbReference>
<evidence type="ECO:0000256" key="1">
    <source>
        <dbReference type="ARBA" id="ARBA00001974"/>
    </source>
</evidence>
<dbReference type="EMBL" id="JAOPGA020001434">
    <property type="protein sequence ID" value="KAL0488318.1"/>
    <property type="molecule type" value="Genomic_DNA"/>
</dbReference>
<dbReference type="InterPro" id="IPR006091">
    <property type="entry name" value="Acyl-CoA_Oxase/DH_mid-dom"/>
</dbReference>
<evidence type="ECO:0000256" key="3">
    <source>
        <dbReference type="ARBA" id="ARBA00009347"/>
    </source>
</evidence>
<evidence type="ECO:0000256" key="9">
    <source>
        <dbReference type="ARBA" id="ARBA00023140"/>
    </source>
</evidence>
<dbReference type="InterPro" id="IPR009075">
    <property type="entry name" value="AcylCo_DH/oxidase_C"/>
</dbReference>
<dbReference type="InterPro" id="IPR037069">
    <property type="entry name" value="AcylCoA_DH/ox_N_sf"/>
</dbReference>
<dbReference type="Proteomes" id="UP001431209">
    <property type="component" value="Unassembled WGS sequence"/>
</dbReference>
<keyword evidence="5" id="KW-0274">FAD</keyword>
<dbReference type="GO" id="GO:0033539">
    <property type="term" value="P:fatty acid beta-oxidation using acyl-CoA dehydrogenase"/>
    <property type="evidence" value="ECO:0007669"/>
    <property type="project" value="TreeGrafter"/>
</dbReference>
<feature type="domain" description="Aminoglycoside phosphotransferase" evidence="11">
    <location>
        <begin position="48"/>
        <end position="283"/>
    </location>
</feature>
<keyword evidence="8" id="KW-0443">Lipid metabolism</keyword>
<evidence type="ECO:0000256" key="4">
    <source>
        <dbReference type="ARBA" id="ARBA00022630"/>
    </source>
</evidence>
<dbReference type="PANTHER" id="PTHR48083:SF13">
    <property type="entry name" value="ACYL-COA DEHYDROGENASE FAMILY MEMBER 11"/>
    <property type="match status" value="1"/>
</dbReference>